<reference evidence="5 6" key="1">
    <citation type="submission" date="2020-05" db="EMBL/GenBank/DDBJ databases">
        <title>Flexivirga sp. ID2601S isolated from air conditioner.</title>
        <authorList>
            <person name="Kim D.H."/>
        </authorList>
    </citation>
    <scope>NUCLEOTIDE SEQUENCE [LARGE SCALE GENOMIC DNA]</scope>
    <source>
        <strain evidence="5 6">ID2601S</strain>
    </source>
</reference>
<feature type="region of interest" description="Disordered" evidence="3">
    <location>
        <begin position="141"/>
        <end position="179"/>
    </location>
</feature>
<evidence type="ECO:0000259" key="4">
    <source>
        <dbReference type="PROSITE" id="PS51186"/>
    </source>
</evidence>
<dbReference type="GO" id="GO:0016747">
    <property type="term" value="F:acyltransferase activity, transferring groups other than amino-acyl groups"/>
    <property type="evidence" value="ECO:0007669"/>
    <property type="project" value="InterPro"/>
</dbReference>
<dbReference type="RefSeq" id="WP_171151242.1">
    <property type="nucleotide sequence ID" value="NZ_JABENB010000001.1"/>
</dbReference>
<evidence type="ECO:0000256" key="2">
    <source>
        <dbReference type="ARBA" id="ARBA00023315"/>
    </source>
</evidence>
<dbReference type="PANTHER" id="PTHR43877:SF1">
    <property type="entry name" value="ACETYLTRANSFERASE"/>
    <property type="match status" value="1"/>
</dbReference>
<proteinExistence type="predicted"/>
<dbReference type="SUPFAM" id="SSF55729">
    <property type="entry name" value="Acyl-CoA N-acyltransferases (Nat)"/>
    <property type="match status" value="1"/>
</dbReference>
<dbReference type="InterPro" id="IPR000182">
    <property type="entry name" value="GNAT_dom"/>
</dbReference>
<accession>A0A849AFB8</accession>
<comment type="caution">
    <text evidence="5">The sequence shown here is derived from an EMBL/GenBank/DDBJ whole genome shotgun (WGS) entry which is preliminary data.</text>
</comment>
<evidence type="ECO:0000256" key="1">
    <source>
        <dbReference type="ARBA" id="ARBA00022679"/>
    </source>
</evidence>
<feature type="domain" description="N-acetyltransferase" evidence="4">
    <location>
        <begin position="4"/>
        <end position="168"/>
    </location>
</feature>
<dbReference type="Gene3D" id="3.40.630.30">
    <property type="match status" value="1"/>
</dbReference>
<keyword evidence="2" id="KW-0012">Acyltransferase</keyword>
<dbReference type="EMBL" id="JABENB010000001">
    <property type="protein sequence ID" value="NNG37931.1"/>
    <property type="molecule type" value="Genomic_DNA"/>
</dbReference>
<dbReference type="PROSITE" id="PS51186">
    <property type="entry name" value="GNAT"/>
    <property type="match status" value="1"/>
</dbReference>
<dbReference type="PANTHER" id="PTHR43877">
    <property type="entry name" value="AMINOALKYLPHOSPHONATE N-ACETYLTRANSFERASE-RELATED-RELATED"/>
    <property type="match status" value="1"/>
</dbReference>
<dbReference type="InterPro" id="IPR016181">
    <property type="entry name" value="Acyl_CoA_acyltransferase"/>
</dbReference>
<dbReference type="Pfam" id="PF00583">
    <property type="entry name" value="Acetyltransf_1"/>
    <property type="match status" value="1"/>
</dbReference>
<sequence>MTDISVRALGEEDWQVYRDVRLAALREAPDAFAASASQEEKYDEDFWRKRMGRSRRLVAESGDQVVGVVSVGRRPTDDERISELFGLWVSPDLRGKGVAWKLVDAGVKQAREDKYDFVIYWVGTDNGRAVAFASSFGFRPTDGRRPMTSTPPEGEDPEDEMAMIYPLGDDPGAVPSAVL</sequence>
<organism evidence="5 6">
    <name type="scientific">Flexivirga aerilata</name>
    <dbReference type="NCBI Taxonomy" id="1656889"/>
    <lineage>
        <taxon>Bacteria</taxon>
        <taxon>Bacillati</taxon>
        <taxon>Actinomycetota</taxon>
        <taxon>Actinomycetes</taxon>
        <taxon>Micrococcales</taxon>
        <taxon>Dermacoccaceae</taxon>
        <taxon>Flexivirga</taxon>
    </lineage>
</organism>
<protein>
    <submittedName>
        <fullName evidence="5">GNAT family N-acetyltransferase</fullName>
    </submittedName>
</protein>
<dbReference type="InterPro" id="IPR050832">
    <property type="entry name" value="Bact_Acetyltransf"/>
</dbReference>
<evidence type="ECO:0000313" key="5">
    <source>
        <dbReference type="EMBL" id="NNG37931.1"/>
    </source>
</evidence>
<name>A0A849AFB8_9MICO</name>
<dbReference type="AlphaFoldDB" id="A0A849AFB8"/>
<keyword evidence="1 5" id="KW-0808">Transferase</keyword>
<dbReference type="Proteomes" id="UP000557772">
    <property type="component" value="Unassembled WGS sequence"/>
</dbReference>
<gene>
    <name evidence="5" type="ORF">HJ588_01395</name>
</gene>
<evidence type="ECO:0000313" key="6">
    <source>
        <dbReference type="Proteomes" id="UP000557772"/>
    </source>
</evidence>
<dbReference type="CDD" id="cd04301">
    <property type="entry name" value="NAT_SF"/>
    <property type="match status" value="1"/>
</dbReference>
<evidence type="ECO:0000256" key="3">
    <source>
        <dbReference type="SAM" id="MobiDB-lite"/>
    </source>
</evidence>
<keyword evidence="6" id="KW-1185">Reference proteome</keyword>